<organism evidence="2 3">
    <name type="scientific">Streptomyces vinaceus</name>
    <dbReference type="NCBI Taxonomy" id="1960"/>
    <lineage>
        <taxon>Bacteria</taxon>
        <taxon>Bacillati</taxon>
        <taxon>Actinomycetota</taxon>
        <taxon>Actinomycetes</taxon>
        <taxon>Kitasatosporales</taxon>
        <taxon>Streptomycetaceae</taxon>
        <taxon>Streptomyces</taxon>
    </lineage>
</organism>
<reference evidence="2 3" key="1">
    <citation type="submission" date="2017-09" db="EMBL/GenBank/DDBJ databases">
        <authorList>
            <person name="Lee N."/>
            <person name="Cho B.-K."/>
        </authorList>
    </citation>
    <scope>NUCLEOTIDE SEQUENCE [LARGE SCALE GENOMIC DNA]</scope>
    <source>
        <strain evidence="2 3">ATCC 27476</strain>
    </source>
</reference>
<accession>A0A5J6J3J1</accession>
<evidence type="ECO:0000313" key="3">
    <source>
        <dbReference type="Proteomes" id="UP000325563"/>
    </source>
</evidence>
<dbReference type="GeneID" id="95611377"/>
<keyword evidence="3" id="KW-1185">Reference proteome</keyword>
<dbReference type="KEGG" id="svn:CP980_12495"/>
<evidence type="ECO:0000313" key="2">
    <source>
        <dbReference type="EMBL" id="QEV45797.1"/>
    </source>
</evidence>
<protein>
    <recommendedName>
        <fullName evidence="4">Secreted protein</fullName>
    </recommendedName>
</protein>
<name>A0A5J6J3J1_STRVI</name>
<dbReference type="PROSITE" id="PS51257">
    <property type="entry name" value="PROKAR_LIPOPROTEIN"/>
    <property type="match status" value="1"/>
</dbReference>
<proteinExistence type="predicted"/>
<evidence type="ECO:0000256" key="1">
    <source>
        <dbReference type="SAM" id="MobiDB-lite"/>
    </source>
</evidence>
<gene>
    <name evidence="2" type="ORF">CP980_12495</name>
</gene>
<feature type="region of interest" description="Disordered" evidence="1">
    <location>
        <begin position="31"/>
        <end position="65"/>
    </location>
</feature>
<dbReference type="AlphaFoldDB" id="A0A5J6J3J1"/>
<dbReference type="RefSeq" id="WP_150528177.1">
    <property type="nucleotide sequence ID" value="NZ_BNBW01000002.1"/>
</dbReference>
<dbReference type="EMBL" id="CP023692">
    <property type="protein sequence ID" value="QEV45797.1"/>
    <property type="molecule type" value="Genomic_DNA"/>
</dbReference>
<sequence length="195" mass="19782">MSIRHSAKFRGGAAAVSVAVLAITMAGCGGGDDSKPKAAQSPSSNSQGAAPRSQEPSGSPAPTPTEVLATVNGENGMTLTINSAVRDAGGFLTVSGQLKNTGSQAFASTAAWRGNELNSSGASVAGVTLVDKAGKKRYYVLRDTDGRCLCTTGLTVIDAGQTVPFFAQFPVPPNNTTQVDFNLPTFATATIKISG</sequence>
<evidence type="ECO:0008006" key="4">
    <source>
        <dbReference type="Google" id="ProtNLM"/>
    </source>
</evidence>
<dbReference type="Proteomes" id="UP000325563">
    <property type="component" value="Chromosome"/>
</dbReference>